<dbReference type="InterPro" id="IPR046806">
    <property type="entry name" value="MrpA_C/MbhE"/>
</dbReference>
<evidence type="ECO:0000256" key="7">
    <source>
        <dbReference type="ARBA" id="ARBA00023065"/>
    </source>
</evidence>
<dbReference type="GO" id="GO:0015297">
    <property type="term" value="F:antiporter activity"/>
    <property type="evidence" value="ECO:0007669"/>
    <property type="project" value="UniProtKB-KW"/>
</dbReference>
<feature type="transmembrane region" description="Helical" evidence="10">
    <location>
        <begin position="438"/>
        <end position="457"/>
    </location>
</feature>
<comment type="subcellular location">
    <subcellularLocation>
        <location evidence="1">Cell membrane</location>
        <topology evidence="1">Multi-pass membrane protein</topology>
    </subcellularLocation>
    <subcellularLocation>
        <location evidence="9">Membrane</location>
        <topology evidence="9">Multi-pass membrane protein</topology>
    </subcellularLocation>
</comment>
<evidence type="ECO:0000259" key="14">
    <source>
        <dbReference type="Pfam" id="PF20501"/>
    </source>
</evidence>
<feature type="transmembrane region" description="Helical" evidence="10">
    <location>
        <begin position="259"/>
        <end position="278"/>
    </location>
</feature>
<dbReference type="PRINTS" id="PR01434">
    <property type="entry name" value="NADHDHGNASE5"/>
</dbReference>
<feature type="transmembrane region" description="Helical" evidence="10">
    <location>
        <begin position="285"/>
        <end position="303"/>
    </location>
</feature>
<dbReference type="AlphaFoldDB" id="A0A380MQR1"/>
<feature type="domain" description="MrpA C-terminal/MbhE" evidence="14">
    <location>
        <begin position="683"/>
        <end position="759"/>
    </location>
</feature>
<feature type="transmembrane region" description="Helical" evidence="10">
    <location>
        <begin position="397"/>
        <end position="418"/>
    </location>
</feature>
<evidence type="ECO:0000256" key="2">
    <source>
        <dbReference type="ARBA" id="ARBA00022448"/>
    </source>
</evidence>
<name>A0A380MQR1_9GAMM</name>
<feature type="domain" description="NADH:quinone oxidoreductase/Mrp antiporter transmembrane" evidence="11">
    <location>
        <begin position="113"/>
        <end position="395"/>
    </location>
</feature>
<proteinExistence type="predicted"/>
<dbReference type="InterPro" id="IPR025383">
    <property type="entry name" value="MrpA_C/MbhD"/>
</dbReference>
<evidence type="ECO:0000256" key="1">
    <source>
        <dbReference type="ARBA" id="ARBA00004651"/>
    </source>
</evidence>
<protein>
    <submittedName>
        <fullName evidence="15">Multiple resistance and pH homeostasis protein A</fullName>
    </submittedName>
</protein>
<evidence type="ECO:0000259" key="13">
    <source>
        <dbReference type="Pfam" id="PF13244"/>
    </source>
</evidence>
<sequence>MAEADKRLSGMSLTRLEKGFWCMLPLLGFLWVAFTWHKYTTPYVMQWEWFPAIALNFSIRIDGLSLLMLMLIFGIGSAVFIYAAGYLRHHPQLRRLYVLLTAFALAMAGCVLADDLLLLFVFWELTSVLSFLLVGFNGFESSARNSARQAMLVTGMGGLCLLAGAIAIGQMAGTTRISELTQQLPELRNHAAFLPWLMVLLIGPLTKSAQFPFQFWLPNAMSAPTPVSAYLHSATMVKLGVYLLARLDAGLDDWVFWQTFLQIVGSITAGWGMLLALKERDLKRILAWSTVATLGTLVVMIGLPGENAALGLVTLLLAHALYKAPLFFVAGNIDHCTGTRIIDRLGRLRIKMPWTALAALLAGLSMAGMPLSFGYVAKETLAAAKVADETLVLSVGANMVFSIIAVAVAGVAAIRVFWRHPGENVTPTEIHRAGASMFLPPLCVAAIGLVLGFYPMLAEQLLDAAAKTIVPSISVEFVQHFDLNLWRDALQTVGPTIVLGVVVFIFWDVLHGAFDKFLQLLPRWGGADVYYRLIKYLPKWSALSTRYLQPGALSVYALWLVCFSTIAIGAALLIAMNKASLKLPVWQQLSEHFSFGVMAAVLLLSVGALSVMRAKRPMLLMVCAGLVGYGSALIFIFIGAPDVALTQFVVETILVVILVSILLMLRRSDIRRYQAEKVHYGALVLAIVFASLLTFVIMLVIAMPFDASLTTYFSKNSYTEAHGLNVVNVILVDFRAIDTFGETSVLLLSLLAAWPLLSALYRRRQAALANKTE</sequence>
<evidence type="ECO:0000256" key="9">
    <source>
        <dbReference type="RuleBase" id="RU000320"/>
    </source>
</evidence>
<evidence type="ECO:0000256" key="4">
    <source>
        <dbReference type="ARBA" id="ARBA00022475"/>
    </source>
</evidence>
<dbReference type="PANTHER" id="PTHR43373">
    <property type="entry name" value="NA(+)/H(+) ANTIPORTER SUBUNIT"/>
    <property type="match status" value="1"/>
</dbReference>
<feature type="transmembrane region" description="Helical" evidence="10">
    <location>
        <begin position="644"/>
        <end position="666"/>
    </location>
</feature>
<evidence type="ECO:0000256" key="8">
    <source>
        <dbReference type="ARBA" id="ARBA00023136"/>
    </source>
</evidence>
<organism evidence="15 16">
    <name type="scientific">Suttonella ornithocola</name>
    <dbReference type="NCBI Taxonomy" id="279832"/>
    <lineage>
        <taxon>Bacteria</taxon>
        <taxon>Pseudomonadati</taxon>
        <taxon>Pseudomonadota</taxon>
        <taxon>Gammaproteobacteria</taxon>
        <taxon>Cardiobacteriales</taxon>
        <taxon>Cardiobacteriaceae</taxon>
        <taxon>Suttonella</taxon>
    </lineage>
</organism>
<dbReference type="InterPro" id="IPR050616">
    <property type="entry name" value="CPA3_Na-H_Antiporter_A"/>
</dbReference>
<evidence type="ECO:0000256" key="10">
    <source>
        <dbReference type="SAM" id="Phobius"/>
    </source>
</evidence>
<feature type="domain" description="MrpA C-terminal/MbhD" evidence="13">
    <location>
        <begin position="602"/>
        <end position="665"/>
    </location>
</feature>
<dbReference type="Pfam" id="PF13244">
    <property type="entry name" value="MbhD"/>
    <property type="match status" value="1"/>
</dbReference>
<feature type="transmembrane region" description="Helical" evidence="10">
    <location>
        <begin position="120"/>
        <end position="139"/>
    </location>
</feature>
<evidence type="ECO:0000259" key="12">
    <source>
        <dbReference type="Pfam" id="PF00662"/>
    </source>
</evidence>
<keyword evidence="4" id="KW-1003">Cell membrane</keyword>
<keyword evidence="6 10" id="KW-1133">Transmembrane helix</keyword>
<evidence type="ECO:0000259" key="11">
    <source>
        <dbReference type="Pfam" id="PF00361"/>
    </source>
</evidence>
<dbReference type="Pfam" id="PF20501">
    <property type="entry name" value="MbhE"/>
    <property type="match status" value="1"/>
</dbReference>
<dbReference type="RefSeq" id="WP_072575760.1">
    <property type="nucleotide sequence ID" value="NZ_LWHB01000024.1"/>
</dbReference>
<dbReference type="GO" id="GO:0005886">
    <property type="term" value="C:plasma membrane"/>
    <property type="evidence" value="ECO:0007669"/>
    <property type="project" value="UniProtKB-SubCell"/>
</dbReference>
<feature type="transmembrane region" description="Helical" evidence="10">
    <location>
        <begin position="59"/>
        <end position="84"/>
    </location>
</feature>
<evidence type="ECO:0000256" key="5">
    <source>
        <dbReference type="ARBA" id="ARBA00022692"/>
    </source>
</evidence>
<feature type="transmembrane region" description="Helical" evidence="10">
    <location>
        <begin position="151"/>
        <end position="173"/>
    </location>
</feature>
<feature type="domain" description="NADH-Ubiquinone oxidoreductase (complex I) chain 5 N-terminal" evidence="12">
    <location>
        <begin position="52"/>
        <end position="95"/>
    </location>
</feature>
<feature type="transmembrane region" description="Helical" evidence="10">
    <location>
        <begin position="619"/>
        <end position="638"/>
    </location>
</feature>
<evidence type="ECO:0000313" key="15">
    <source>
        <dbReference type="EMBL" id="SUO94504.1"/>
    </source>
</evidence>
<keyword evidence="7" id="KW-0406">Ion transport</keyword>
<keyword evidence="2" id="KW-0813">Transport</keyword>
<feature type="transmembrane region" description="Helical" evidence="10">
    <location>
        <begin position="678"/>
        <end position="705"/>
    </location>
</feature>
<keyword evidence="8 10" id="KW-0472">Membrane</keyword>
<feature type="transmembrane region" description="Helical" evidence="10">
    <location>
        <begin position="96"/>
        <end position="114"/>
    </location>
</feature>
<evidence type="ECO:0000313" key="16">
    <source>
        <dbReference type="Proteomes" id="UP000254601"/>
    </source>
</evidence>
<feature type="transmembrane region" description="Helical" evidence="10">
    <location>
        <begin position="595"/>
        <end position="612"/>
    </location>
</feature>
<evidence type="ECO:0000256" key="6">
    <source>
        <dbReference type="ARBA" id="ARBA00022989"/>
    </source>
</evidence>
<reference evidence="15 16" key="1">
    <citation type="submission" date="2018-06" db="EMBL/GenBank/DDBJ databases">
        <authorList>
            <consortium name="Pathogen Informatics"/>
            <person name="Doyle S."/>
        </authorList>
    </citation>
    <scope>NUCLEOTIDE SEQUENCE [LARGE SCALE GENOMIC DNA]</scope>
    <source>
        <strain evidence="15 16">NCTC13337</strain>
    </source>
</reference>
<feature type="transmembrane region" description="Helical" evidence="10">
    <location>
        <begin position="354"/>
        <end position="377"/>
    </location>
</feature>
<feature type="transmembrane region" description="Helical" evidence="10">
    <location>
        <begin position="20"/>
        <end position="39"/>
    </location>
</feature>
<dbReference type="Pfam" id="PF00662">
    <property type="entry name" value="Proton_antipo_N"/>
    <property type="match status" value="1"/>
</dbReference>
<accession>A0A380MQR1</accession>
<feature type="transmembrane region" description="Helical" evidence="10">
    <location>
        <begin position="493"/>
        <end position="514"/>
    </location>
</feature>
<gene>
    <name evidence="15" type="primary">mrpA</name>
    <name evidence="15" type="ORF">NCTC13337_00783</name>
</gene>
<keyword evidence="16" id="KW-1185">Reference proteome</keyword>
<keyword evidence="3" id="KW-0050">Antiport</keyword>
<dbReference type="EMBL" id="UHIC01000001">
    <property type="protein sequence ID" value="SUO94504.1"/>
    <property type="molecule type" value="Genomic_DNA"/>
</dbReference>
<dbReference type="Proteomes" id="UP000254601">
    <property type="component" value="Unassembled WGS sequence"/>
</dbReference>
<feature type="transmembrane region" description="Helical" evidence="10">
    <location>
        <begin position="743"/>
        <end position="761"/>
    </location>
</feature>
<keyword evidence="5 9" id="KW-0812">Transmembrane</keyword>
<feature type="transmembrane region" description="Helical" evidence="10">
    <location>
        <begin position="309"/>
        <end position="333"/>
    </location>
</feature>
<evidence type="ECO:0000256" key="3">
    <source>
        <dbReference type="ARBA" id="ARBA00022449"/>
    </source>
</evidence>
<dbReference type="GO" id="GO:0006811">
    <property type="term" value="P:monoatomic ion transport"/>
    <property type="evidence" value="ECO:0007669"/>
    <property type="project" value="UniProtKB-KW"/>
</dbReference>
<feature type="transmembrane region" description="Helical" evidence="10">
    <location>
        <begin position="553"/>
        <end position="575"/>
    </location>
</feature>
<dbReference type="PANTHER" id="PTHR43373:SF1">
    <property type="entry name" value="NA(+)_H(+) ANTIPORTER SUBUNIT A"/>
    <property type="match status" value="1"/>
</dbReference>
<dbReference type="Pfam" id="PF00361">
    <property type="entry name" value="Proton_antipo_M"/>
    <property type="match status" value="1"/>
</dbReference>
<dbReference type="InterPro" id="IPR001516">
    <property type="entry name" value="Proton_antipo_N"/>
</dbReference>
<dbReference type="OrthoDB" id="9768329at2"/>
<dbReference type="InterPro" id="IPR001750">
    <property type="entry name" value="ND/Mrp_TM"/>
</dbReference>